<feature type="transmembrane region" description="Helical" evidence="7">
    <location>
        <begin position="101"/>
        <end position="124"/>
    </location>
</feature>
<evidence type="ECO:0000256" key="2">
    <source>
        <dbReference type="ARBA" id="ARBA00022448"/>
    </source>
</evidence>
<dbReference type="PANTHER" id="PTHR43163">
    <property type="entry name" value="DIPEPTIDE TRANSPORT SYSTEM PERMEASE PROTEIN DPPB-RELATED"/>
    <property type="match status" value="1"/>
</dbReference>
<dbReference type="RefSeq" id="WP_119357809.1">
    <property type="nucleotide sequence ID" value="NZ_BJXM01000021.1"/>
</dbReference>
<dbReference type="GO" id="GO:0005886">
    <property type="term" value="C:plasma membrane"/>
    <property type="evidence" value="ECO:0007669"/>
    <property type="project" value="UniProtKB-SubCell"/>
</dbReference>
<keyword evidence="4 7" id="KW-0812">Transmembrane</keyword>
<feature type="transmembrane region" description="Helical" evidence="7">
    <location>
        <begin position="177"/>
        <end position="196"/>
    </location>
</feature>
<dbReference type="Gene3D" id="1.10.3720.10">
    <property type="entry name" value="MetI-like"/>
    <property type="match status" value="1"/>
</dbReference>
<proteinExistence type="inferred from homology"/>
<dbReference type="SUPFAM" id="SSF161098">
    <property type="entry name" value="MetI-like"/>
    <property type="match status" value="1"/>
</dbReference>
<keyword evidence="3" id="KW-1003">Cell membrane</keyword>
<evidence type="ECO:0000313" key="10">
    <source>
        <dbReference type="Proteomes" id="UP000266178"/>
    </source>
</evidence>
<keyword evidence="6 7" id="KW-0472">Membrane</keyword>
<dbReference type="InterPro" id="IPR000515">
    <property type="entry name" value="MetI-like"/>
</dbReference>
<dbReference type="AlphaFoldDB" id="A0A399F6P3"/>
<comment type="similarity">
    <text evidence="7">Belongs to the binding-protein-dependent transport system permease family.</text>
</comment>
<feature type="transmembrane region" description="Helical" evidence="7">
    <location>
        <begin position="136"/>
        <end position="157"/>
    </location>
</feature>
<feature type="transmembrane region" description="Helical" evidence="7">
    <location>
        <begin position="234"/>
        <end position="260"/>
    </location>
</feature>
<dbReference type="InterPro" id="IPR045621">
    <property type="entry name" value="BPD_transp_1_N"/>
</dbReference>
<comment type="subcellular location">
    <subcellularLocation>
        <location evidence="1 7">Cell membrane</location>
        <topology evidence="1 7">Multi-pass membrane protein</topology>
    </subcellularLocation>
</comment>
<evidence type="ECO:0000313" key="9">
    <source>
        <dbReference type="EMBL" id="RIH91763.1"/>
    </source>
</evidence>
<evidence type="ECO:0000256" key="3">
    <source>
        <dbReference type="ARBA" id="ARBA00022475"/>
    </source>
</evidence>
<accession>A0A399F6P3</accession>
<evidence type="ECO:0000256" key="6">
    <source>
        <dbReference type="ARBA" id="ARBA00023136"/>
    </source>
</evidence>
<dbReference type="CDD" id="cd06261">
    <property type="entry name" value="TM_PBP2"/>
    <property type="match status" value="1"/>
</dbReference>
<dbReference type="EMBL" id="QWLB01000033">
    <property type="protein sequence ID" value="RIH91763.1"/>
    <property type="molecule type" value="Genomic_DNA"/>
</dbReference>
<evidence type="ECO:0000256" key="7">
    <source>
        <dbReference type="RuleBase" id="RU363032"/>
    </source>
</evidence>
<evidence type="ECO:0000256" key="4">
    <source>
        <dbReference type="ARBA" id="ARBA00022692"/>
    </source>
</evidence>
<keyword evidence="10" id="KW-1185">Reference proteome</keyword>
<protein>
    <submittedName>
        <fullName evidence="9">Glutathione transport system permease protein GsiC</fullName>
    </submittedName>
</protein>
<evidence type="ECO:0000259" key="8">
    <source>
        <dbReference type="PROSITE" id="PS50928"/>
    </source>
</evidence>
<evidence type="ECO:0000256" key="5">
    <source>
        <dbReference type="ARBA" id="ARBA00022989"/>
    </source>
</evidence>
<reference evidence="9 10" key="1">
    <citation type="submission" date="2018-08" db="EMBL/GenBank/DDBJ databases">
        <title>Meiothermus granaticius genome AF-68 sequencing project.</title>
        <authorList>
            <person name="Da Costa M.S."/>
            <person name="Albuquerque L."/>
            <person name="Raposo P."/>
            <person name="Froufe H.J.C."/>
            <person name="Barroso C.S."/>
            <person name="Egas C."/>
        </authorList>
    </citation>
    <scope>NUCLEOTIDE SEQUENCE [LARGE SCALE GENOMIC DNA]</scope>
    <source>
        <strain evidence="9 10">AF-68</strain>
    </source>
</reference>
<gene>
    <name evidence="9" type="primary">gsiC_6</name>
    <name evidence="9" type="ORF">Mgrana_02340</name>
</gene>
<keyword evidence="5 7" id="KW-1133">Transmembrane helix</keyword>
<dbReference type="InterPro" id="IPR035906">
    <property type="entry name" value="MetI-like_sf"/>
</dbReference>
<evidence type="ECO:0000256" key="1">
    <source>
        <dbReference type="ARBA" id="ARBA00004651"/>
    </source>
</evidence>
<dbReference type="PANTHER" id="PTHR43163:SF6">
    <property type="entry name" value="DIPEPTIDE TRANSPORT SYSTEM PERMEASE PROTEIN DPPB-RELATED"/>
    <property type="match status" value="1"/>
</dbReference>
<name>A0A399F6P3_9DEIN</name>
<dbReference type="GO" id="GO:0055085">
    <property type="term" value="P:transmembrane transport"/>
    <property type="evidence" value="ECO:0007669"/>
    <property type="project" value="InterPro"/>
</dbReference>
<dbReference type="OrthoDB" id="9789439at2"/>
<keyword evidence="2 7" id="KW-0813">Transport</keyword>
<sequence length="313" mass="34473">MNRWSYVLIRVLQVIPTFFVVMVLVFAAARLLPGDPLTAILGERATEEMVVKAKHELGLDQPLPVQFWIFLKDFFQGNLGDSINLKVPVTRLILERMPVTLFLTLYAAVLAAALAIPLAFVAALRKDTWADNLIRGVFQLGLSMPVFYIGLQLLTLLGARLRWFPVGGYGNTFGEHLYYLFLPALTLGFNLAAILMRNLRASILEVLQAEYVDFARAKGLRPSLILGKHVLRNALISTVTLFGLNIGGLIGGAVITETVFAIPGVGRLMVDSIFGRDYPVIQGLTLTFALLVSLVFILTDVIHAQLDPRVEAA</sequence>
<organism evidence="9 10">
    <name type="scientific">Meiothermus granaticius NBRC 107808</name>
    <dbReference type="NCBI Taxonomy" id="1227551"/>
    <lineage>
        <taxon>Bacteria</taxon>
        <taxon>Thermotogati</taxon>
        <taxon>Deinococcota</taxon>
        <taxon>Deinococci</taxon>
        <taxon>Thermales</taxon>
        <taxon>Thermaceae</taxon>
        <taxon>Meiothermus</taxon>
    </lineage>
</organism>
<comment type="caution">
    <text evidence="9">The sequence shown here is derived from an EMBL/GenBank/DDBJ whole genome shotgun (WGS) entry which is preliminary data.</text>
</comment>
<feature type="transmembrane region" description="Helical" evidence="7">
    <location>
        <begin position="280"/>
        <end position="299"/>
    </location>
</feature>
<dbReference type="Pfam" id="PF00528">
    <property type="entry name" value="BPD_transp_1"/>
    <property type="match status" value="1"/>
</dbReference>
<feature type="transmembrane region" description="Helical" evidence="7">
    <location>
        <begin position="7"/>
        <end position="29"/>
    </location>
</feature>
<dbReference type="PROSITE" id="PS50928">
    <property type="entry name" value="ABC_TM1"/>
    <property type="match status" value="1"/>
</dbReference>
<dbReference type="Pfam" id="PF19300">
    <property type="entry name" value="BPD_transp_1_N"/>
    <property type="match status" value="1"/>
</dbReference>
<feature type="domain" description="ABC transmembrane type-1" evidence="8">
    <location>
        <begin position="97"/>
        <end position="303"/>
    </location>
</feature>
<dbReference type="Proteomes" id="UP000266178">
    <property type="component" value="Unassembled WGS sequence"/>
</dbReference>